<accession>A0A6V7RPI8</accession>
<dbReference type="GO" id="GO:0005525">
    <property type="term" value="F:GTP binding"/>
    <property type="evidence" value="ECO:0007669"/>
    <property type="project" value="InterPro"/>
</dbReference>
<protein>
    <submittedName>
        <fullName evidence="2">Small ribosomal subunit biogenesis GTPase RsgA</fullName>
        <ecNumber evidence="2">3.6.1.-</ecNumber>
    </submittedName>
</protein>
<dbReference type="PROSITE" id="PS50936">
    <property type="entry name" value="ENGC_GTPASE"/>
    <property type="match status" value="1"/>
</dbReference>
<dbReference type="Gene3D" id="3.40.50.300">
    <property type="entry name" value="P-loop containing nucleotide triphosphate hydrolases"/>
    <property type="match status" value="1"/>
</dbReference>
<gene>
    <name evidence="2" type="primary">rsgA_2</name>
    <name evidence="2" type="ORF">JEODO184_01941</name>
</gene>
<dbReference type="GO" id="GO:0003924">
    <property type="term" value="F:GTPase activity"/>
    <property type="evidence" value="ECO:0007669"/>
    <property type="project" value="InterPro"/>
</dbReference>
<dbReference type="AlphaFoldDB" id="A0A6V7RPI8"/>
<reference evidence="2 3" key="1">
    <citation type="submission" date="2020-07" db="EMBL/GenBank/DDBJ databases">
        <authorList>
            <person name="Criscuolo A."/>
        </authorList>
    </citation>
    <scope>NUCLEOTIDE SEQUENCE [LARGE SCALE GENOMIC DNA]</scope>
    <source>
        <strain evidence="2">CIP111649</strain>
    </source>
</reference>
<dbReference type="RefSeq" id="WP_185126435.1">
    <property type="nucleotide sequence ID" value="NZ_CAJEWD010000008.1"/>
</dbReference>
<keyword evidence="3" id="KW-1185">Reference proteome</keyword>
<sequence length="325" mass="37099">MYGILTYKQSLNNNKDDIIARVIEKTNYIYTIITENGKCFKAETVTNLSTSDVFVGDFVTYTNFDNNYIITSVLPRTSTISKGTSHASKSYHVLEQEQILAVNVEQVFILIAANQRFTLPKFERYVLTFYQQNVDLHILISKGDYTNLASNIMNKIKSVYPDFKVTIFSNLQKDTLTNIISLFNKNRTSILLGSSGVGKSTLINELVNFDNVITNDVREDGKGKHTTTTTKMFYSSLTESYLIDSPGFKTISTTNEMDSTVLFQDIHDLALNCKFKDCTHTHEPKCAVLNAVENGSISEEYYKRYRENLRVTTGLLRHEQRKRQK</sequence>
<dbReference type="InterPro" id="IPR010914">
    <property type="entry name" value="RsgA_GTPase_dom"/>
</dbReference>
<organism evidence="2 3">
    <name type="scientific">Jeotgalicoccus meleagridis</name>
    <dbReference type="NCBI Taxonomy" id="2759181"/>
    <lineage>
        <taxon>Bacteria</taxon>
        <taxon>Bacillati</taxon>
        <taxon>Bacillota</taxon>
        <taxon>Bacilli</taxon>
        <taxon>Bacillales</taxon>
        <taxon>Staphylococcaceae</taxon>
        <taxon>Jeotgalicoccus</taxon>
    </lineage>
</organism>
<evidence type="ECO:0000313" key="3">
    <source>
        <dbReference type="Proteomes" id="UP000589351"/>
    </source>
</evidence>
<proteinExistence type="predicted"/>
<comment type="caution">
    <text evidence="2">The sequence shown here is derived from an EMBL/GenBank/DDBJ whole genome shotgun (WGS) entry which is preliminary data.</text>
</comment>
<dbReference type="NCBIfam" id="TIGR00157">
    <property type="entry name" value="ribosome small subunit-dependent GTPase A"/>
    <property type="match status" value="1"/>
</dbReference>
<dbReference type="InterPro" id="IPR027417">
    <property type="entry name" value="P-loop_NTPase"/>
</dbReference>
<name>A0A6V7RPI8_9STAP</name>
<dbReference type="SUPFAM" id="SSF52540">
    <property type="entry name" value="P-loop containing nucleoside triphosphate hydrolases"/>
    <property type="match status" value="1"/>
</dbReference>
<dbReference type="PANTHER" id="PTHR32120">
    <property type="entry name" value="SMALL RIBOSOMAL SUBUNIT BIOGENESIS GTPASE RSGA"/>
    <property type="match status" value="1"/>
</dbReference>
<dbReference type="EC" id="3.6.1.-" evidence="2"/>
<dbReference type="Gene3D" id="1.10.40.50">
    <property type="entry name" value="Probable gtpase engc, domain 3"/>
    <property type="match status" value="1"/>
</dbReference>
<feature type="domain" description="EngC GTPase" evidence="1">
    <location>
        <begin position="102"/>
        <end position="249"/>
    </location>
</feature>
<dbReference type="EMBL" id="CAJEWD010000008">
    <property type="protein sequence ID" value="CAD2080467.1"/>
    <property type="molecule type" value="Genomic_DNA"/>
</dbReference>
<evidence type="ECO:0000259" key="1">
    <source>
        <dbReference type="PROSITE" id="PS50936"/>
    </source>
</evidence>
<dbReference type="Proteomes" id="UP000589351">
    <property type="component" value="Unassembled WGS sequence"/>
</dbReference>
<dbReference type="InterPro" id="IPR004881">
    <property type="entry name" value="Ribosome_biogen_GTPase_RsgA"/>
</dbReference>
<keyword evidence="2" id="KW-0378">Hydrolase</keyword>
<evidence type="ECO:0000313" key="2">
    <source>
        <dbReference type="EMBL" id="CAD2080467.1"/>
    </source>
</evidence>
<dbReference type="Pfam" id="PF03193">
    <property type="entry name" value="RsgA_GTPase"/>
    <property type="match status" value="1"/>
</dbReference>